<dbReference type="RefSeq" id="WP_102713360.1">
    <property type="nucleotide sequence ID" value="NZ_CABMLK010000001.1"/>
</dbReference>
<dbReference type="PROSITE" id="PS00542">
    <property type="entry name" value="COMPLEX1_30K"/>
    <property type="match status" value="1"/>
</dbReference>
<evidence type="ECO:0000313" key="9">
    <source>
        <dbReference type="Proteomes" id="UP000236000"/>
    </source>
</evidence>
<keyword evidence="3" id="KW-0472">Membrane</keyword>
<dbReference type="AlphaFoldDB" id="A0A2N8HDP8"/>
<keyword evidence="2 3" id="KW-0813">Transport</keyword>
<comment type="catalytic activity">
    <reaction evidence="3 5">
        <text>a quinone + NADH + 5 H(+)(in) = a quinol + NAD(+) + 4 H(+)(out)</text>
        <dbReference type="Rhea" id="RHEA:57888"/>
        <dbReference type="ChEBI" id="CHEBI:15378"/>
        <dbReference type="ChEBI" id="CHEBI:24646"/>
        <dbReference type="ChEBI" id="CHEBI:57540"/>
        <dbReference type="ChEBI" id="CHEBI:57945"/>
        <dbReference type="ChEBI" id="CHEBI:132124"/>
    </reaction>
</comment>
<feature type="region of interest" description="Disordered" evidence="6">
    <location>
        <begin position="171"/>
        <end position="194"/>
    </location>
</feature>
<dbReference type="InterPro" id="IPR001268">
    <property type="entry name" value="NADH_UbQ_OxRdtase_30kDa_su"/>
</dbReference>
<dbReference type="EMBL" id="PJKA01000010">
    <property type="protein sequence ID" value="PNC18084.1"/>
    <property type="molecule type" value="Genomic_DNA"/>
</dbReference>
<evidence type="ECO:0000256" key="5">
    <source>
        <dbReference type="RuleBase" id="RU003582"/>
    </source>
</evidence>
<keyword evidence="3 4" id="KW-1278">Translocase</keyword>
<evidence type="ECO:0000256" key="6">
    <source>
        <dbReference type="SAM" id="MobiDB-lite"/>
    </source>
</evidence>
<dbReference type="SUPFAM" id="SSF143243">
    <property type="entry name" value="Nqo5-like"/>
    <property type="match status" value="1"/>
</dbReference>
<accession>A0A2N8HDP8</accession>
<protein>
    <recommendedName>
        <fullName evidence="3">NADH-quinone oxidoreductase subunit C</fullName>
        <ecNumber evidence="3">7.1.1.-</ecNumber>
    </recommendedName>
    <alternativeName>
        <fullName evidence="3">NADH dehydrogenase I subunit C</fullName>
    </alternativeName>
    <alternativeName>
        <fullName evidence="3">NDH-1 subunit C</fullName>
    </alternativeName>
</protein>
<dbReference type="InterPro" id="IPR010218">
    <property type="entry name" value="NADH_DH_suC"/>
</dbReference>
<dbReference type="OrthoDB" id="9803286at2"/>
<dbReference type="InterPro" id="IPR020396">
    <property type="entry name" value="NADH_UbQ_OxRdtase_CS"/>
</dbReference>
<evidence type="ECO:0000256" key="3">
    <source>
        <dbReference type="HAMAP-Rule" id="MF_01357"/>
    </source>
</evidence>
<comment type="caution">
    <text evidence="8">The sequence shown here is derived from an EMBL/GenBank/DDBJ whole genome shotgun (WGS) entry which is preliminary data.</text>
</comment>
<dbReference type="NCBIfam" id="TIGR01961">
    <property type="entry name" value="NuoC_fam"/>
    <property type="match status" value="1"/>
</dbReference>
<dbReference type="InterPro" id="IPR037232">
    <property type="entry name" value="NADH_quin_OxRdtase_su_C/D-like"/>
</dbReference>
<keyword evidence="3 5" id="KW-0874">Quinone</keyword>
<dbReference type="Proteomes" id="UP000236000">
    <property type="component" value="Unassembled WGS sequence"/>
</dbReference>
<dbReference type="GO" id="GO:0050136">
    <property type="term" value="F:NADH dehydrogenase (quinone) (non-electrogenic) activity"/>
    <property type="evidence" value="ECO:0007669"/>
    <property type="project" value="UniProtKB-UniRule"/>
</dbReference>
<proteinExistence type="inferred from homology"/>
<reference evidence="8 9" key="1">
    <citation type="journal article" date="2017" name="BMC Genomics">
        <title>Genome sequencing of 39 Akkermansia muciniphila isolates reveals its population structure, genomic and functional diverisity, and global distribution in mammalian gut microbiotas.</title>
        <authorList>
            <person name="Guo X."/>
            <person name="Li S."/>
            <person name="Zhang J."/>
            <person name="Wu F."/>
            <person name="Li X."/>
            <person name="Wu D."/>
            <person name="Zhang M."/>
            <person name="Ou Z."/>
            <person name="Jie Z."/>
            <person name="Yan Q."/>
            <person name="Li P."/>
            <person name="Yi J."/>
            <person name="Peng Y."/>
        </authorList>
    </citation>
    <scope>NUCLEOTIDE SEQUENCE [LARGE SCALE GENOMIC DNA]</scope>
    <source>
        <strain evidence="8 9">GP24</strain>
    </source>
</reference>
<evidence type="ECO:0000259" key="7">
    <source>
        <dbReference type="Pfam" id="PF00329"/>
    </source>
</evidence>
<sequence>MPSLESQIKTAADNAQKRFGKDVITDRYEFRGDVTLTVARHAVADVVRWLRDSAGFDMIVNLCSVDNMGESPRFEVNYTLTQAETGVNLSLKTKVDDGEEVPSVSELFQSANWHEREVWDLMGIKFSGHPDLRRILMWEGYPYFPLRKDFPVQGVPTELPGVAFTEAAPTQGAPFATEQGRCPSACREPRSHKF</sequence>
<dbReference type="GO" id="GO:0005886">
    <property type="term" value="C:plasma membrane"/>
    <property type="evidence" value="ECO:0007669"/>
    <property type="project" value="UniProtKB-SubCell"/>
</dbReference>
<comment type="subcellular location">
    <subcellularLocation>
        <location evidence="3">Cell membrane</location>
        <topology evidence="3">Peripheral membrane protein</topology>
        <orientation evidence="3">Cytoplasmic side</orientation>
    </subcellularLocation>
</comment>
<comment type="subunit">
    <text evidence="3">NDH-1 is composed of 14 different subunits. Subunits NuoB, C, D, E, F, and G constitute the peripheral sector of the complex.</text>
</comment>
<keyword evidence="3" id="KW-0830">Ubiquinone</keyword>
<dbReference type="GO" id="GO:0048038">
    <property type="term" value="F:quinone binding"/>
    <property type="evidence" value="ECO:0007669"/>
    <property type="project" value="UniProtKB-KW"/>
</dbReference>
<organism evidence="8 9">
    <name type="scientific">Akkermansia muciniphila</name>
    <dbReference type="NCBI Taxonomy" id="239935"/>
    <lineage>
        <taxon>Bacteria</taxon>
        <taxon>Pseudomonadati</taxon>
        <taxon>Verrucomicrobiota</taxon>
        <taxon>Verrucomicrobiia</taxon>
        <taxon>Verrucomicrobiales</taxon>
        <taxon>Akkermansiaceae</taxon>
        <taxon>Akkermansia</taxon>
    </lineage>
</organism>
<dbReference type="PANTHER" id="PTHR10884">
    <property type="entry name" value="NADH DEHYDROGENASE UBIQUINONE IRON-SULFUR PROTEIN 3"/>
    <property type="match status" value="1"/>
</dbReference>
<name>A0A2N8HDP8_9BACT</name>
<dbReference type="PANTHER" id="PTHR10884:SF14">
    <property type="entry name" value="NADH DEHYDROGENASE [UBIQUINONE] IRON-SULFUR PROTEIN 3, MITOCHONDRIAL"/>
    <property type="match status" value="1"/>
</dbReference>
<evidence type="ECO:0000256" key="4">
    <source>
        <dbReference type="RuleBase" id="RU003456"/>
    </source>
</evidence>
<dbReference type="Gene3D" id="3.30.460.80">
    <property type="entry name" value="NADH:ubiquinone oxidoreductase, 30kDa subunit"/>
    <property type="match status" value="1"/>
</dbReference>
<dbReference type="HAMAP" id="MF_01357">
    <property type="entry name" value="NDH1_NuoC"/>
    <property type="match status" value="1"/>
</dbReference>
<comment type="similarity">
    <text evidence="1 3 4">Belongs to the complex I 30 kDa subunit family.</text>
</comment>
<keyword evidence="3" id="KW-1003">Cell membrane</keyword>
<feature type="domain" description="NADH:ubiquinone oxidoreductase 30kDa subunit" evidence="7">
    <location>
        <begin position="36"/>
        <end position="154"/>
    </location>
</feature>
<dbReference type="GO" id="GO:0008137">
    <property type="term" value="F:NADH dehydrogenase (ubiquinone) activity"/>
    <property type="evidence" value="ECO:0007669"/>
    <property type="project" value="InterPro"/>
</dbReference>
<keyword evidence="3 4" id="KW-0520">NAD</keyword>
<gene>
    <name evidence="3" type="primary">nuoC</name>
    <name evidence="8" type="ORF">CXU22_05455</name>
</gene>
<evidence type="ECO:0000313" key="8">
    <source>
        <dbReference type="EMBL" id="PNC18084.1"/>
    </source>
</evidence>
<evidence type="ECO:0000256" key="2">
    <source>
        <dbReference type="ARBA" id="ARBA00022448"/>
    </source>
</evidence>
<comment type="function">
    <text evidence="3">NDH-1 shuttles electrons from NADH, via FMN and iron-sulfur (Fe-S) centers, to quinones in the respiratory chain. The immediate electron acceptor for the enzyme in this species is believed to be ubiquinone. Couples the redox reaction to proton translocation (for every two electrons transferred, four hydrogen ions are translocated across the cytoplasmic membrane), and thus conserves the redox energy in a proton gradient.</text>
</comment>
<dbReference type="Pfam" id="PF00329">
    <property type="entry name" value="Complex1_30kDa"/>
    <property type="match status" value="1"/>
</dbReference>
<evidence type="ECO:0000256" key="1">
    <source>
        <dbReference type="ARBA" id="ARBA00007569"/>
    </source>
</evidence>
<dbReference type="EC" id="7.1.1.-" evidence="3"/>